<evidence type="ECO:0000313" key="1">
    <source>
        <dbReference type="EMBL" id="MBN7818004.1"/>
    </source>
</evidence>
<reference evidence="1 2" key="1">
    <citation type="submission" date="2021-03" db="EMBL/GenBank/DDBJ databases">
        <title>novel species isolated from a fishpond in China.</title>
        <authorList>
            <person name="Lu H."/>
            <person name="Cai Z."/>
        </authorList>
    </citation>
    <scope>NUCLEOTIDE SEQUENCE [LARGE SCALE GENOMIC DNA]</scope>
    <source>
        <strain evidence="1 2">YJ13C</strain>
    </source>
</reference>
<gene>
    <name evidence="1" type="ORF">J0A69_21370</name>
</gene>
<name>A0ABS3CQS1_9BACT</name>
<protein>
    <submittedName>
        <fullName evidence="1">DUF1835 domain-containing protein</fullName>
    </submittedName>
</protein>
<dbReference type="EMBL" id="JAFKCU010000008">
    <property type="protein sequence ID" value="MBN7818004.1"/>
    <property type="molecule type" value="Genomic_DNA"/>
</dbReference>
<comment type="caution">
    <text evidence="1">The sequence shown here is derived from an EMBL/GenBank/DDBJ whole genome shotgun (WGS) entry which is preliminary data.</text>
</comment>
<evidence type="ECO:0000313" key="2">
    <source>
        <dbReference type="Proteomes" id="UP000664480"/>
    </source>
</evidence>
<sequence length="248" mass="28954">MLHILNGDALASSFPSDIHGEKAIARECLVDGPVEAHSLEELWVIRNQFLTPDTSNDSEENYFRKTVPEFEKILTVSPETKVYCWFELDLFCQVNLWFVMHLLEKHKGETYLVLPEKADLRLGFAEQNERQMEEHFRDAKLLTRNQCEILANLWKMFQQHHIDEAMTLSKQVSIELPFLLPAVQAWKDSIPHGDYPGKPKATIIQIMNELNTDDFGKIFREFRNRVPIYGFGDDQVKRLYDEIKKEAV</sequence>
<proteinExistence type="predicted"/>
<keyword evidence="2" id="KW-1185">Reference proteome</keyword>
<organism evidence="1 2">
    <name type="scientific">Algoriphagus pacificus</name>
    <dbReference type="NCBI Taxonomy" id="2811234"/>
    <lineage>
        <taxon>Bacteria</taxon>
        <taxon>Pseudomonadati</taxon>
        <taxon>Bacteroidota</taxon>
        <taxon>Cytophagia</taxon>
        <taxon>Cytophagales</taxon>
        <taxon>Cyclobacteriaceae</taxon>
        <taxon>Algoriphagus</taxon>
    </lineage>
</organism>
<accession>A0ABS3CQS1</accession>
<dbReference type="Proteomes" id="UP000664480">
    <property type="component" value="Unassembled WGS sequence"/>
</dbReference>
<dbReference type="RefSeq" id="WP_206588668.1">
    <property type="nucleotide sequence ID" value="NZ_JAFKCU010000008.1"/>
</dbReference>